<reference evidence="1" key="1">
    <citation type="submission" date="2019-08" db="EMBL/GenBank/DDBJ databases">
        <authorList>
            <person name="Kucharzyk K."/>
            <person name="Murdoch R.W."/>
            <person name="Higgins S."/>
            <person name="Loffler F."/>
        </authorList>
    </citation>
    <scope>NUCLEOTIDE SEQUENCE</scope>
</reference>
<gene>
    <name evidence="1" type="ORF">SDC9_132505</name>
</gene>
<organism evidence="1">
    <name type="scientific">bioreactor metagenome</name>
    <dbReference type="NCBI Taxonomy" id="1076179"/>
    <lineage>
        <taxon>unclassified sequences</taxon>
        <taxon>metagenomes</taxon>
        <taxon>ecological metagenomes</taxon>
    </lineage>
</organism>
<accession>A0A645D7U9</accession>
<sequence>MMVKHIHIWQAKAFQALVETREQIFSAAPVAIGARPHRVARFGADDHLVAIARKLFPQDPAEVFLRAAGQRAIIVRKIKMRYSPVKSGKAHLFHVVVAVIGSKVMPEPQRKQGELESACTRAAVVHGFIARIACTICHAWPP</sequence>
<protein>
    <submittedName>
        <fullName evidence="1">Uncharacterized protein</fullName>
    </submittedName>
</protein>
<proteinExistence type="predicted"/>
<name>A0A645D7U9_9ZZZZ</name>
<dbReference type="AlphaFoldDB" id="A0A645D7U9"/>
<comment type="caution">
    <text evidence="1">The sequence shown here is derived from an EMBL/GenBank/DDBJ whole genome shotgun (WGS) entry which is preliminary data.</text>
</comment>
<evidence type="ECO:0000313" key="1">
    <source>
        <dbReference type="EMBL" id="MPM85424.1"/>
    </source>
</evidence>
<dbReference type="EMBL" id="VSSQ01033738">
    <property type="protein sequence ID" value="MPM85424.1"/>
    <property type="molecule type" value="Genomic_DNA"/>
</dbReference>